<dbReference type="EC" id="1.1.1.290" evidence="5"/>
<dbReference type="GO" id="GO:0033711">
    <property type="term" value="F:4-phosphoerythronate dehydrogenase activity"/>
    <property type="evidence" value="ECO:0007669"/>
    <property type="project" value="UniProtKB-EC"/>
</dbReference>
<dbReference type="GO" id="GO:0008615">
    <property type="term" value="P:pyridoxine biosynthetic process"/>
    <property type="evidence" value="ECO:0007669"/>
    <property type="project" value="UniProtKB-UniRule"/>
</dbReference>
<feature type="active site" evidence="5">
    <location>
        <position position="237"/>
    </location>
</feature>
<keyword evidence="10" id="KW-1185">Reference proteome</keyword>
<comment type="subcellular location">
    <subcellularLocation>
        <location evidence="5">Cytoplasm</location>
    </subcellularLocation>
</comment>
<dbReference type="PANTHER" id="PTHR10996:SF178">
    <property type="entry name" value="2-HYDROXYACID DEHYDROGENASE YGL185C-RELATED"/>
    <property type="match status" value="1"/>
</dbReference>
<feature type="binding site" evidence="5">
    <location>
        <begin position="206"/>
        <end position="208"/>
    </location>
    <ligand>
        <name>NAD(+)</name>
        <dbReference type="ChEBI" id="CHEBI:57540"/>
    </ligand>
</feature>
<evidence type="ECO:0000256" key="5">
    <source>
        <dbReference type="HAMAP-Rule" id="MF_01825"/>
    </source>
</evidence>
<keyword evidence="4 5" id="KW-0664">Pyridoxine biosynthesis</keyword>
<comment type="catalytic activity">
    <reaction evidence="5">
        <text>4-phospho-D-erythronate + NAD(+) = (R)-3-hydroxy-2-oxo-4-phosphooxybutanoate + NADH + H(+)</text>
        <dbReference type="Rhea" id="RHEA:18829"/>
        <dbReference type="ChEBI" id="CHEBI:15378"/>
        <dbReference type="ChEBI" id="CHEBI:57540"/>
        <dbReference type="ChEBI" id="CHEBI:57945"/>
        <dbReference type="ChEBI" id="CHEBI:58538"/>
        <dbReference type="ChEBI" id="CHEBI:58766"/>
        <dbReference type="EC" id="1.1.1.290"/>
    </reaction>
</comment>
<dbReference type="AlphaFoldDB" id="A0A368MZE6"/>
<sequence length="377" mass="41852">MRILVDENMPYARQLFSEFGQVEAISGRDLTPSKLKDVDGLMIRSVTKVNEALLTEANKLSFVGSATIGTDHVDKSLLMSRDISFVNAPGCNAHSVADYLISALFVLAQQHQFNLRDKTVAIIGVGNIGTRVIDKCEALGINYLLCDPFKAPADAFRQYVSLEEAARADIITFHVPLTRDGQYPTFHMVDEAFLSALNPGTVLVNASRGEVIDNKALYHVLSQGKQLPTVLDVWENEPHVMAELLPLVELATAHIAGYSLEGKARGTEMIYQAFADHCGRRVSQHLEDFLPHPEIAGFNLGQPPTPEIVQRLVHAVYDVRRDDKLFREHALAGKGFDWLRRFYPERRELSSAVITGNPSVTSLQLAPLYQLGFSRPD</sequence>
<feature type="binding site" evidence="5">
    <location>
        <position position="232"/>
    </location>
    <ligand>
        <name>NAD(+)</name>
        <dbReference type="ChEBI" id="CHEBI:57540"/>
    </ligand>
</feature>
<evidence type="ECO:0000259" key="6">
    <source>
        <dbReference type="Pfam" id="PF00389"/>
    </source>
</evidence>
<evidence type="ECO:0000313" key="10">
    <source>
        <dbReference type="Proteomes" id="UP000252558"/>
    </source>
</evidence>
<dbReference type="Gene3D" id="3.40.50.720">
    <property type="entry name" value="NAD(P)-binding Rossmann-like Domain"/>
    <property type="match status" value="2"/>
</dbReference>
<feature type="active site" evidence="5">
    <location>
        <position position="208"/>
    </location>
</feature>
<feature type="binding site" evidence="5">
    <location>
        <position position="45"/>
    </location>
    <ligand>
        <name>substrate</name>
    </ligand>
</feature>
<dbReference type="GO" id="GO:0016618">
    <property type="term" value="F:hydroxypyruvate reductase [NAD(P)H] activity"/>
    <property type="evidence" value="ECO:0007669"/>
    <property type="project" value="TreeGrafter"/>
</dbReference>
<dbReference type="PANTHER" id="PTHR10996">
    <property type="entry name" value="2-HYDROXYACID DEHYDROGENASE-RELATED"/>
    <property type="match status" value="1"/>
</dbReference>
<feature type="binding site" evidence="5">
    <location>
        <position position="257"/>
    </location>
    <ligand>
        <name>NAD(+)</name>
        <dbReference type="ChEBI" id="CHEBI:57540"/>
    </ligand>
</feature>
<dbReference type="RefSeq" id="WP_114339920.1">
    <property type="nucleotide sequence ID" value="NZ_QPID01000015.1"/>
</dbReference>
<feature type="domain" description="Erythronate-4-phosphate dehydrogenase dimerisation" evidence="8">
    <location>
        <begin position="289"/>
        <end position="372"/>
    </location>
</feature>
<dbReference type="InterPro" id="IPR006139">
    <property type="entry name" value="D-isomer_2_OHA_DH_cat_dom"/>
</dbReference>
<dbReference type="Pfam" id="PF02826">
    <property type="entry name" value="2-Hacid_dh_C"/>
    <property type="match status" value="1"/>
</dbReference>
<comment type="caution">
    <text evidence="5">Lacks conserved residue(s) required for the propagation of feature annotation.</text>
</comment>
<dbReference type="OrthoDB" id="9770208at2"/>
<dbReference type="GO" id="GO:0005829">
    <property type="term" value="C:cytosol"/>
    <property type="evidence" value="ECO:0007669"/>
    <property type="project" value="TreeGrafter"/>
</dbReference>
<dbReference type="InterPro" id="IPR029753">
    <property type="entry name" value="D-isomer_DH_CS"/>
</dbReference>
<dbReference type="PROSITE" id="PS00671">
    <property type="entry name" value="D_2_HYDROXYACID_DH_3"/>
    <property type="match status" value="1"/>
</dbReference>
<feature type="binding site" evidence="5">
    <location>
        <position position="147"/>
    </location>
    <ligand>
        <name>NAD(+)</name>
        <dbReference type="ChEBI" id="CHEBI:57540"/>
    </ligand>
</feature>
<accession>A0A368MZE6</accession>
<name>A0A368MZE6_9GAMM</name>
<dbReference type="HAMAP" id="MF_01825">
    <property type="entry name" value="PdxB"/>
    <property type="match status" value="1"/>
</dbReference>
<dbReference type="UniPathway" id="UPA00244">
    <property type="reaction ID" value="UER00310"/>
</dbReference>
<comment type="pathway">
    <text evidence="5">Cofactor biosynthesis; pyridoxine 5'-phosphate biosynthesis; pyridoxine 5'-phosphate from D-erythrose 4-phosphate: step 2/5.</text>
</comment>
<dbReference type="Proteomes" id="UP000252558">
    <property type="component" value="Unassembled WGS sequence"/>
</dbReference>
<keyword evidence="3 5" id="KW-0520">NAD</keyword>
<dbReference type="InterPro" id="IPR006140">
    <property type="entry name" value="D-isomer_DH_NAD-bd"/>
</dbReference>
<proteinExistence type="inferred from homology"/>
<comment type="subunit">
    <text evidence="5">Homodimer.</text>
</comment>
<evidence type="ECO:0000256" key="2">
    <source>
        <dbReference type="ARBA" id="ARBA00023002"/>
    </source>
</evidence>
<dbReference type="Pfam" id="PF00389">
    <property type="entry name" value="2-Hacid_dh"/>
    <property type="match status" value="1"/>
</dbReference>
<dbReference type="GO" id="GO:0030267">
    <property type="term" value="F:glyoxylate reductase (NADPH) activity"/>
    <property type="evidence" value="ECO:0007669"/>
    <property type="project" value="TreeGrafter"/>
</dbReference>
<evidence type="ECO:0000256" key="4">
    <source>
        <dbReference type="ARBA" id="ARBA00023096"/>
    </source>
</evidence>
<evidence type="ECO:0000313" key="9">
    <source>
        <dbReference type="EMBL" id="RCU43637.1"/>
    </source>
</evidence>
<dbReference type="EMBL" id="QPID01000015">
    <property type="protein sequence ID" value="RCU43637.1"/>
    <property type="molecule type" value="Genomic_DNA"/>
</dbReference>
<reference evidence="9 10" key="1">
    <citation type="submission" date="2018-07" db="EMBL/GenBank/DDBJ databases">
        <title>Corallincola holothuriorum sp. nov., a new facultative anaerobe isolated from sea cucumber Apostichopus japonicus.</title>
        <authorList>
            <person name="Xia H."/>
        </authorList>
    </citation>
    <scope>NUCLEOTIDE SEQUENCE [LARGE SCALE GENOMIC DNA]</scope>
    <source>
        <strain evidence="9 10">C4</strain>
    </source>
</reference>
<dbReference type="Pfam" id="PF11890">
    <property type="entry name" value="DUF3410"/>
    <property type="match status" value="1"/>
</dbReference>
<evidence type="ECO:0000256" key="3">
    <source>
        <dbReference type="ARBA" id="ARBA00023027"/>
    </source>
</evidence>
<feature type="domain" description="D-isomer specific 2-hydroxyacid dehydrogenase catalytic" evidence="6">
    <location>
        <begin position="4"/>
        <end position="277"/>
    </location>
</feature>
<dbReference type="InterPro" id="IPR024531">
    <property type="entry name" value="Erythronate-4-P_DHase_dimer"/>
</dbReference>
<dbReference type="InterPro" id="IPR036291">
    <property type="entry name" value="NAD(P)-bd_dom_sf"/>
</dbReference>
<keyword evidence="2 5" id="KW-0560">Oxidoreductase</keyword>
<dbReference type="GO" id="GO:0046983">
    <property type="term" value="F:protein dimerization activity"/>
    <property type="evidence" value="ECO:0007669"/>
    <property type="project" value="InterPro"/>
</dbReference>
<evidence type="ECO:0000256" key="1">
    <source>
        <dbReference type="ARBA" id="ARBA00022490"/>
    </source>
</evidence>
<feature type="binding site" evidence="5">
    <location>
        <position position="258"/>
    </location>
    <ligand>
        <name>substrate</name>
    </ligand>
</feature>
<gene>
    <name evidence="5" type="primary">pdxB</name>
    <name evidence="9" type="ORF">DU002_18395</name>
</gene>
<feature type="active site" description="Proton donor" evidence="5">
    <location>
        <position position="254"/>
    </location>
</feature>
<evidence type="ECO:0000259" key="7">
    <source>
        <dbReference type="Pfam" id="PF02826"/>
    </source>
</evidence>
<dbReference type="SUPFAM" id="SSF51735">
    <property type="entry name" value="NAD(P)-binding Rossmann-fold domains"/>
    <property type="match status" value="1"/>
</dbReference>
<organism evidence="9 10">
    <name type="scientific">Corallincola holothuriorum</name>
    <dbReference type="NCBI Taxonomy" id="2282215"/>
    <lineage>
        <taxon>Bacteria</taxon>
        <taxon>Pseudomonadati</taxon>
        <taxon>Pseudomonadota</taxon>
        <taxon>Gammaproteobacteria</taxon>
        <taxon>Alteromonadales</taxon>
        <taxon>Psychromonadaceae</taxon>
        <taxon>Corallincola</taxon>
    </lineage>
</organism>
<comment type="similarity">
    <text evidence="5">Belongs to the D-isomer specific 2-hydroxyacid dehydrogenase family. PdxB subfamily.</text>
</comment>
<dbReference type="SUPFAM" id="SSF52283">
    <property type="entry name" value="Formate/glycerate dehydrogenase catalytic domain-like"/>
    <property type="match status" value="1"/>
</dbReference>
<evidence type="ECO:0000259" key="8">
    <source>
        <dbReference type="Pfam" id="PF11890"/>
    </source>
</evidence>
<feature type="binding site" evidence="5">
    <location>
        <position position="67"/>
    </location>
    <ligand>
        <name>substrate</name>
    </ligand>
</feature>
<keyword evidence="1 5" id="KW-0963">Cytoplasm</keyword>
<comment type="function">
    <text evidence="5">Catalyzes the oxidation of erythronate-4-phosphate to 3-hydroxy-2-oxo-4-phosphonooxybutanoate.</text>
</comment>
<dbReference type="Gene3D" id="3.30.1370.170">
    <property type="match status" value="1"/>
</dbReference>
<comment type="caution">
    <text evidence="9">The sequence shown here is derived from an EMBL/GenBank/DDBJ whole genome shotgun (WGS) entry which is preliminary data.</text>
</comment>
<dbReference type="GO" id="GO:0051287">
    <property type="term" value="F:NAD binding"/>
    <property type="evidence" value="ECO:0007669"/>
    <property type="project" value="InterPro"/>
</dbReference>
<dbReference type="InterPro" id="IPR038251">
    <property type="entry name" value="PdxB_dimer_sf"/>
</dbReference>
<protein>
    <recommendedName>
        <fullName evidence="5">Erythronate-4-phosphate dehydrogenase</fullName>
        <ecNumber evidence="5">1.1.1.290</ecNumber>
    </recommendedName>
</protein>
<dbReference type="CDD" id="cd12158">
    <property type="entry name" value="ErythrP_dh"/>
    <property type="match status" value="1"/>
</dbReference>
<dbReference type="InterPro" id="IPR020921">
    <property type="entry name" value="Erythronate-4-P_DHase"/>
</dbReference>
<dbReference type="InterPro" id="IPR050223">
    <property type="entry name" value="D-isomer_2-hydroxyacid_DH"/>
</dbReference>
<feature type="domain" description="D-isomer specific 2-hydroxyacid dehydrogenase NAD-binding" evidence="7">
    <location>
        <begin position="111"/>
        <end position="254"/>
    </location>
</feature>